<feature type="domain" description="AGC-kinase C-terminal" evidence="11">
    <location>
        <begin position="296"/>
        <end position="375"/>
    </location>
</feature>
<name>A0A9P6HE14_9AGAM</name>
<evidence type="ECO:0000256" key="5">
    <source>
        <dbReference type="ARBA" id="ARBA00022777"/>
    </source>
</evidence>
<proteinExistence type="inferred from homology"/>
<sequence length="438" mass="50809">MGALCCRQQPIDFDGEVNLFHFNLLRCVGKGAFGKVRVVQHKQTKDLYALKYINKARCVKQKAVPNIIQERRLLEEVRRRPKKLPLAIDHPFIVNLRYAFQDDENCFFVLDLMLGGDLRFHLERLGNLSEESVQLYTAELSSALSYLHEKRIIHRDIKPDNILLDEQGHAHLTDFNIAVHYSERRMLTGVAGSMAYMAPEILVKKGYLNTIDWWSLGICMYELIFGKRPYRGRTNGDLTHSIIKDNLRFPDDAEMKCSKRGIHFLSCLLERDVTKRLGCKPDGEGLRDIREHPWLSSLDWDKLESKQLQAPFIPDSKRANFDASHELEELLLEDNPLKAQHRKKDVSTMSPEMRQMEEQFTPYNFKQMRRRSYYPNNQIVSTMTVTSSSGLGYSRPTTPLTPLGESSPLPNHFEMREKELQQQGREAESYDMRPSNAF</sequence>
<dbReference type="GO" id="GO:0004703">
    <property type="term" value="F:G protein-coupled receptor kinase activity"/>
    <property type="evidence" value="ECO:0007669"/>
    <property type="project" value="TreeGrafter"/>
</dbReference>
<keyword evidence="3" id="KW-0808">Transferase</keyword>
<keyword evidence="13" id="KW-1185">Reference proteome</keyword>
<evidence type="ECO:0000256" key="1">
    <source>
        <dbReference type="ARBA" id="ARBA00022527"/>
    </source>
</evidence>
<dbReference type="FunFam" id="3.30.200.20:FF:000354">
    <property type="entry name" value="AGC/YANK protein kinase"/>
    <property type="match status" value="1"/>
</dbReference>
<keyword evidence="5 12" id="KW-0418">Kinase</keyword>
<dbReference type="SUPFAM" id="SSF56112">
    <property type="entry name" value="Protein kinase-like (PK-like)"/>
    <property type="match status" value="1"/>
</dbReference>
<evidence type="ECO:0000259" key="11">
    <source>
        <dbReference type="PROSITE" id="PS51285"/>
    </source>
</evidence>
<feature type="domain" description="Protein kinase" evidence="10">
    <location>
        <begin position="22"/>
        <end position="295"/>
    </location>
</feature>
<feature type="compositionally biased region" description="Polar residues" evidence="9">
    <location>
        <begin position="385"/>
        <end position="400"/>
    </location>
</feature>
<feature type="binding site" evidence="7">
    <location>
        <position position="51"/>
    </location>
    <ligand>
        <name>ATP</name>
        <dbReference type="ChEBI" id="CHEBI:30616"/>
    </ligand>
</feature>
<dbReference type="GO" id="GO:0007186">
    <property type="term" value="P:G protein-coupled receptor signaling pathway"/>
    <property type="evidence" value="ECO:0007669"/>
    <property type="project" value="TreeGrafter"/>
</dbReference>
<gene>
    <name evidence="12" type="ORF">BJ322DRAFT_1006585</name>
</gene>
<dbReference type="Pfam" id="PF00069">
    <property type="entry name" value="Pkinase"/>
    <property type="match status" value="1"/>
</dbReference>
<comment type="caution">
    <text evidence="12">The sequence shown here is derived from an EMBL/GenBank/DDBJ whole genome shotgun (WGS) entry which is preliminary data.</text>
</comment>
<feature type="compositionally biased region" description="Basic and acidic residues" evidence="9">
    <location>
        <begin position="413"/>
        <end position="431"/>
    </location>
</feature>
<organism evidence="12 13">
    <name type="scientific">Thelephora terrestris</name>
    <dbReference type="NCBI Taxonomy" id="56493"/>
    <lineage>
        <taxon>Eukaryota</taxon>
        <taxon>Fungi</taxon>
        <taxon>Dikarya</taxon>
        <taxon>Basidiomycota</taxon>
        <taxon>Agaricomycotina</taxon>
        <taxon>Agaricomycetes</taxon>
        <taxon>Thelephorales</taxon>
        <taxon>Thelephoraceae</taxon>
        <taxon>Thelephora</taxon>
    </lineage>
</organism>
<dbReference type="Gene3D" id="1.10.510.10">
    <property type="entry name" value="Transferase(Phosphotransferase) domain 1"/>
    <property type="match status" value="1"/>
</dbReference>
<evidence type="ECO:0000313" key="12">
    <source>
        <dbReference type="EMBL" id="KAF9784921.1"/>
    </source>
</evidence>
<keyword evidence="6 7" id="KW-0067">ATP-binding</keyword>
<dbReference type="InterPro" id="IPR011009">
    <property type="entry name" value="Kinase-like_dom_sf"/>
</dbReference>
<dbReference type="Gene3D" id="3.30.200.20">
    <property type="entry name" value="Phosphorylase Kinase, domain 1"/>
    <property type="match status" value="1"/>
</dbReference>
<keyword evidence="4 7" id="KW-0547">Nucleotide-binding</keyword>
<dbReference type="GO" id="GO:0005524">
    <property type="term" value="F:ATP binding"/>
    <property type="evidence" value="ECO:0007669"/>
    <property type="project" value="UniProtKB-UniRule"/>
</dbReference>
<evidence type="ECO:0000256" key="6">
    <source>
        <dbReference type="ARBA" id="ARBA00022840"/>
    </source>
</evidence>
<dbReference type="PANTHER" id="PTHR24355">
    <property type="entry name" value="G PROTEIN-COUPLED RECEPTOR KINASE/RIBOSOMAL PROTEIN S6 KINASE"/>
    <property type="match status" value="1"/>
</dbReference>
<dbReference type="FunFam" id="1.10.510.10:FF:000048">
    <property type="entry name" value="Protein kinase C"/>
    <property type="match status" value="1"/>
</dbReference>
<dbReference type="EMBL" id="WIUZ02000007">
    <property type="protein sequence ID" value="KAF9784921.1"/>
    <property type="molecule type" value="Genomic_DNA"/>
</dbReference>
<dbReference type="PROSITE" id="PS00107">
    <property type="entry name" value="PROTEIN_KINASE_ATP"/>
    <property type="match status" value="1"/>
</dbReference>
<dbReference type="InterPro" id="IPR008271">
    <property type="entry name" value="Ser/Thr_kinase_AS"/>
</dbReference>
<reference evidence="12" key="2">
    <citation type="submission" date="2020-11" db="EMBL/GenBank/DDBJ databases">
        <authorList>
            <consortium name="DOE Joint Genome Institute"/>
            <person name="Kuo A."/>
            <person name="Miyauchi S."/>
            <person name="Kiss E."/>
            <person name="Drula E."/>
            <person name="Kohler A."/>
            <person name="Sanchez-Garcia M."/>
            <person name="Andreopoulos B."/>
            <person name="Barry K.W."/>
            <person name="Bonito G."/>
            <person name="Buee M."/>
            <person name="Carver A."/>
            <person name="Chen C."/>
            <person name="Cichocki N."/>
            <person name="Clum A."/>
            <person name="Culley D."/>
            <person name="Crous P.W."/>
            <person name="Fauchery L."/>
            <person name="Girlanda M."/>
            <person name="Hayes R."/>
            <person name="Keri Z."/>
            <person name="Labutti K."/>
            <person name="Lipzen A."/>
            <person name="Lombard V."/>
            <person name="Magnuson J."/>
            <person name="Maillard F."/>
            <person name="Morin E."/>
            <person name="Murat C."/>
            <person name="Nolan M."/>
            <person name="Ohm R."/>
            <person name="Pangilinan J."/>
            <person name="Pereira M."/>
            <person name="Perotto S."/>
            <person name="Peter M."/>
            <person name="Riley R."/>
            <person name="Sitrit Y."/>
            <person name="Stielow B."/>
            <person name="Szollosi G."/>
            <person name="Zifcakova L."/>
            <person name="Stursova M."/>
            <person name="Spatafora J.W."/>
            <person name="Tedersoo L."/>
            <person name="Vaario L.-M."/>
            <person name="Yamada A."/>
            <person name="Yan M."/>
            <person name="Wang P."/>
            <person name="Xu J."/>
            <person name="Bruns T."/>
            <person name="Baldrian P."/>
            <person name="Vilgalys R."/>
            <person name="Henrissat B."/>
            <person name="Grigoriev I.V."/>
            <person name="Hibbett D."/>
            <person name="Nagy L.G."/>
            <person name="Martin F.M."/>
        </authorList>
    </citation>
    <scope>NUCLEOTIDE SEQUENCE</scope>
    <source>
        <strain evidence="12">UH-Tt-Lm1</strain>
    </source>
</reference>
<protein>
    <submittedName>
        <fullName evidence="12">Kinase-like domain-containing protein</fullName>
    </submittedName>
</protein>
<comment type="similarity">
    <text evidence="8">Belongs to the protein kinase superfamily.</text>
</comment>
<evidence type="ECO:0000256" key="3">
    <source>
        <dbReference type="ARBA" id="ARBA00022679"/>
    </source>
</evidence>
<dbReference type="InterPro" id="IPR000719">
    <property type="entry name" value="Prot_kinase_dom"/>
</dbReference>
<evidence type="ECO:0000256" key="2">
    <source>
        <dbReference type="ARBA" id="ARBA00022553"/>
    </source>
</evidence>
<dbReference type="GO" id="GO:0009966">
    <property type="term" value="P:regulation of signal transduction"/>
    <property type="evidence" value="ECO:0007669"/>
    <property type="project" value="TreeGrafter"/>
</dbReference>
<dbReference type="InterPro" id="IPR000961">
    <property type="entry name" value="AGC-kinase_C"/>
</dbReference>
<dbReference type="PROSITE" id="PS51285">
    <property type="entry name" value="AGC_KINASE_CTER"/>
    <property type="match status" value="1"/>
</dbReference>
<evidence type="ECO:0000256" key="8">
    <source>
        <dbReference type="RuleBase" id="RU000304"/>
    </source>
</evidence>
<evidence type="ECO:0000256" key="4">
    <source>
        <dbReference type="ARBA" id="ARBA00022741"/>
    </source>
</evidence>
<dbReference type="Proteomes" id="UP000736335">
    <property type="component" value="Unassembled WGS sequence"/>
</dbReference>
<evidence type="ECO:0000313" key="13">
    <source>
        <dbReference type="Proteomes" id="UP000736335"/>
    </source>
</evidence>
<evidence type="ECO:0000259" key="10">
    <source>
        <dbReference type="PROSITE" id="PS50011"/>
    </source>
</evidence>
<evidence type="ECO:0000256" key="9">
    <source>
        <dbReference type="SAM" id="MobiDB-lite"/>
    </source>
</evidence>
<evidence type="ECO:0000256" key="7">
    <source>
        <dbReference type="PROSITE-ProRule" id="PRU10141"/>
    </source>
</evidence>
<dbReference type="AlphaFoldDB" id="A0A9P6HE14"/>
<dbReference type="InterPro" id="IPR017441">
    <property type="entry name" value="Protein_kinase_ATP_BS"/>
</dbReference>
<keyword evidence="2" id="KW-0597">Phosphoprotein</keyword>
<dbReference type="PANTHER" id="PTHR24355:SF30">
    <property type="entry name" value="SERINE_THREONINE-PROTEIN KINASE 32B ISOFORM X1"/>
    <property type="match status" value="1"/>
</dbReference>
<keyword evidence="1 8" id="KW-0723">Serine/threonine-protein kinase</keyword>
<reference evidence="12" key="1">
    <citation type="journal article" date="2020" name="Nat. Commun.">
        <title>Large-scale genome sequencing of mycorrhizal fungi provides insights into the early evolution of symbiotic traits.</title>
        <authorList>
            <person name="Miyauchi S."/>
            <person name="Kiss E."/>
            <person name="Kuo A."/>
            <person name="Drula E."/>
            <person name="Kohler A."/>
            <person name="Sanchez-Garcia M."/>
            <person name="Morin E."/>
            <person name="Andreopoulos B."/>
            <person name="Barry K.W."/>
            <person name="Bonito G."/>
            <person name="Buee M."/>
            <person name="Carver A."/>
            <person name="Chen C."/>
            <person name="Cichocki N."/>
            <person name="Clum A."/>
            <person name="Culley D."/>
            <person name="Crous P.W."/>
            <person name="Fauchery L."/>
            <person name="Girlanda M."/>
            <person name="Hayes R.D."/>
            <person name="Keri Z."/>
            <person name="LaButti K."/>
            <person name="Lipzen A."/>
            <person name="Lombard V."/>
            <person name="Magnuson J."/>
            <person name="Maillard F."/>
            <person name="Murat C."/>
            <person name="Nolan M."/>
            <person name="Ohm R.A."/>
            <person name="Pangilinan J."/>
            <person name="Pereira M.F."/>
            <person name="Perotto S."/>
            <person name="Peter M."/>
            <person name="Pfister S."/>
            <person name="Riley R."/>
            <person name="Sitrit Y."/>
            <person name="Stielow J.B."/>
            <person name="Szollosi G."/>
            <person name="Zifcakova L."/>
            <person name="Stursova M."/>
            <person name="Spatafora J.W."/>
            <person name="Tedersoo L."/>
            <person name="Vaario L.M."/>
            <person name="Yamada A."/>
            <person name="Yan M."/>
            <person name="Wang P."/>
            <person name="Xu J."/>
            <person name="Bruns T."/>
            <person name="Baldrian P."/>
            <person name="Vilgalys R."/>
            <person name="Dunand C."/>
            <person name="Henrissat B."/>
            <person name="Grigoriev I.V."/>
            <person name="Hibbett D."/>
            <person name="Nagy L.G."/>
            <person name="Martin F.M."/>
        </authorList>
    </citation>
    <scope>NUCLEOTIDE SEQUENCE</scope>
    <source>
        <strain evidence="12">UH-Tt-Lm1</strain>
    </source>
</reference>
<dbReference type="PROSITE" id="PS50011">
    <property type="entry name" value="PROTEIN_KINASE_DOM"/>
    <property type="match status" value="1"/>
</dbReference>
<dbReference type="GO" id="GO:0001664">
    <property type="term" value="F:G protein-coupled receptor binding"/>
    <property type="evidence" value="ECO:0007669"/>
    <property type="project" value="TreeGrafter"/>
</dbReference>
<feature type="region of interest" description="Disordered" evidence="9">
    <location>
        <begin position="385"/>
        <end position="438"/>
    </location>
</feature>
<dbReference type="PROSITE" id="PS00108">
    <property type="entry name" value="PROTEIN_KINASE_ST"/>
    <property type="match status" value="1"/>
</dbReference>
<dbReference type="OrthoDB" id="354826at2759"/>
<dbReference type="SMART" id="SM00220">
    <property type="entry name" value="S_TKc"/>
    <property type="match status" value="1"/>
</dbReference>
<accession>A0A9P6HE14</accession>